<organism evidence="2 3">
    <name type="scientific">Tamaricihabitans halophyticus</name>
    <dbReference type="NCBI Taxonomy" id="1262583"/>
    <lineage>
        <taxon>Bacteria</taxon>
        <taxon>Bacillati</taxon>
        <taxon>Actinomycetota</taxon>
        <taxon>Actinomycetes</taxon>
        <taxon>Pseudonocardiales</taxon>
        <taxon>Pseudonocardiaceae</taxon>
        <taxon>Tamaricihabitans</taxon>
    </lineage>
</organism>
<accession>A0A4V2SU66</accession>
<protein>
    <submittedName>
        <fullName evidence="2">Uncharacterized protein</fullName>
    </submittedName>
</protein>
<dbReference type="EMBL" id="SLXQ01000004">
    <property type="protein sequence ID" value="TCP53456.1"/>
    <property type="molecule type" value="Genomic_DNA"/>
</dbReference>
<evidence type="ECO:0000256" key="1">
    <source>
        <dbReference type="SAM" id="Coils"/>
    </source>
</evidence>
<evidence type="ECO:0000313" key="2">
    <source>
        <dbReference type="EMBL" id="TCP53456.1"/>
    </source>
</evidence>
<dbReference type="Proteomes" id="UP000294911">
    <property type="component" value="Unassembled WGS sequence"/>
</dbReference>
<gene>
    <name evidence="2" type="ORF">EV191_10423</name>
</gene>
<reference evidence="2 3" key="1">
    <citation type="submission" date="2019-03" db="EMBL/GenBank/DDBJ databases">
        <title>Genomic Encyclopedia of Type Strains, Phase IV (KMG-IV): sequencing the most valuable type-strain genomes for metagenomic binning, comparative biology and taxonomic classification.</title>
        <authorList>
            <person name="Goeker M."/>
        </authorList>
    </citation>
    <scope>NUCLEOTIDE SEQUENCE [LARGE SCALE GENOMIC DNA]</scope>
    <source>
        <strain evidence="2 3">DSM 45765</strain>
    </source>
</reference>
<evidence type="ECO:0000313" key="3">
    <source>
        <dbReference type="Proteomes" id="UP000294911"/>
    </source>
</evidence>
<dbReference type="RefSeq" id="WP_132877189.1">
    <property type="nucleotide sequence ID" value="NZ_SLXQ01000004.1"/>
</dbReference>
<name>A0A4V2SU66_9PSEU</name>
<comment type="caution">
    <text evidence="2">The sequence shown here is derived from an EMBL/GenBank/DDBJ whole genome shotgun (WGS) entry which is preliminary data.</text>
</comment>
<sequence length="422" mass="45160">MGYEVDEAQVADFGLYLGAEAGQSLPEIEKLAREEGMSADGFKGVLSKLGEIVTGDASTIVGEGFSLMQVKMCDLGDAVIDAAKSYGYSEDESKSLFERNGLGGDNGEDITFGKGYGDDGYDRHTEGGSSKYNVTELDIKAIDRPDSTFADDVDAGAVLDVVNWIWSEFGVDGGKSFTDSILEPLAGNPNSIKANGQAWVSVGGNFGLLASNIVDNAAKLAADGWEHGDAADAFREFLSQYWQDGAVWAGEKLGEFISKGFEKVAEVSISIAQLAVDAINKILKLAGKIAARFIPWVGWAWTAIEYAAKAASYIPGVDLDIDALHDNIMEIIDLAQKVFSLYESLEQVVETMQDYFNTAQDLVDTVKQIPEIGNLQDAASTYESIKDNAGKLKEQTGALEQNIEDASGKLSELDGIAEDAGN</sequence>
<feature type="coiled-coil region" evidence="1">
    <location>
        <begin position="375"/>
        <end position="402"/>
    </location>
</feature>
<dbReference type="OrthoDB" id="3659820at2"/>
<dbReference type="AlphaFoldDB" id="A0A4V2SU66"/>
<keyword evidence="3" id="KW-1185">Reference proteome</keyword>
<proteinExistence type="predicted"/>
<keyword evidence="1" id="KW-0175">Coiled coil</keyword>